<dbReference type="SUPFAM" id="SSF53300">
    <property type="entry name" value="vWA-like"/>
    <property type="match status" value="1"/>
</dbReference>
<gene>
    <name evidence="3" type="ORF">EDC30_104190</name>
</gene>
<dbReference type="PANTHER" id="PTHR33608">
    <property type="entry name" value="BLL2464 PROTEIN"/>
    <property type="match status" value="1"/>
</dbReference>
<protein>
    <submittedName>
        <fullName evidence="3">Uncharacterized protein (DUF58 family)</fullName>
    </submittedName>
</protein>
<accession>A0A4R3HVU8</accession>
<sequence>MIPSRRLLYLAAAWTLLGLAASFWKPLDQLWLGGGVALLLACAIDAWLARTAPPLQVERRLAGVWPVDVWNAVTLTLHNEGARALDVELMDDYPTAWGMEGLPHATRIESGKFASVTYRLCPDRRGDASFGEAHIRVGSPLGLWQRRYRLGQHDVVKVFPDFSKLLGHALTATDRRAPTAGSIRKRRRGEGTDFRQLREYRQGDSLRAIDWKATARLQKPITREYREERDQQVVFLLDTGRRMLARDGTHAHFDHALNAVLTLGFVAQRQGDAVGLMSFGAETRWMSPAKGRTGLDRLMSGIYDVQAGEAAPDYLQAAGALLKRLGKRAFVVVITNLRDEDDHAMRAACELLASRHLVLCASLRERILDNAIEAPVLQFNDALRHCATALYLEQRSDAIRRLGMRAGQLIDVVPEKLGMVLVNRYLDIKESGQL</sequence>
<feature type="domain" description="DUF58" evidence="2">
    <location>
        <begin position="197"/>
        <end position="366"/>
    </location>
</feature>
<dbReference type="RefSeq" id="WP_132258331.1">
    <property type="nucleotide sequence ID" value="NZ_SLZQ01000004.1"/>
</dbReference>
<reference evidence="3 4" key="1">
    <citation type="submission" date="2019-03" db="EMBL/GenBank/DDBJ databases">
        <title>Genomic Encyclopedia of Type Strains, Phase IV (KMG-IV): sequencing the most valuable type-strain genomes for metagenomic binning, comparative biology and taxonomic classification.</title>
        <authorList>
            <person name="Goeker M."/>
        </authorList>
    </citation>
    <scope>NUCLEOTIDE SEQUENCE [LARGE SCALE GENOMIC DNA]</scope>
    <source>
        <strain evidence="3 4">DSM 7445</strain>
    </source>
</reference>
<dbReference type="Proteomes" id="UP000295382">
    <property type="component" value="Unassembled WGS sequence"/>
</dbReference>
<dbReference type="PANTHER" id="PTHR33608:SF3">
    <property type="entry name" value="SLR2013 PROTEIN"/>
    <property type="match status" value="1"/>
</dbReference>
<keyword evidence="1" id="KW-0812">Transmembrane</keyword>
<evidence type="ECO:0000256" key="1">
    <source>
        <dbReference type="SAM" id="Phobius"/>
    </source>
</evidence>
<name>A0A4R3HVU8_PAULE</name>
<evidence type="ECO:0000313" key="4">
    <source>
        <dbReference type="Proteomes" id="UP000295382"/>
    </source>
</evidence>
<keyword evidence="1" id="KW-0472">Membrane</keyword>
<comment type="caution">
    <text evidence="3">The sequence shown here is derived from an EMBL/GenBank/DDBJ whole genome shotgun (WGS) entry which is preliminary data.</text>
</comment>
<keyword evidence="1" id="KW-1133">Transmembrane helix</keyword>
<evidence type="ECO:0000259" key="2">
    <source>
        <dbReference type="Pfam" id="PF01882"/>
    </source>
</evidence>
<dbReference type="InterPro" id="IPR036465">
    <property type="entry name" value="vWFA_dom_sf"/>
</dbReference>
<organism evidence="3 4">
    <name type="scientific">Paucimonas lemoignei</name>
    <name type="common">Pseudomonas lemoignei</name>
    <dbReference type="NCBI Taxonomy" id="29443"/>
    <lineage>
        <taxon>Bacteria</taxon>
        <taxon>Pseudomonadati</taxon>
        <taxon>Pseudomonadota</taxon>
        <taxon>Betaproteobacteria</taxon>
        <taxon>Burkholderiales</taxon>
        <taxon>Burkholderiaceae</taxon>
        <taxon>Paucimonas</taxon>
    </lineage>
</organism>
<dbReference type="Pfam" id="PF01882">
    <property type="entry name" value="DUF58"/>
    <property type="match status" value="1"/>
</dbReference>
<feature type="transmembrane region" description="Helical" evidence="1">
    <location>
        <begin position="7"/>
        <end position="24"/>
    </location>
</feature>
<proteinExistence type="predicted"/>
<dbReference type="OrthoDB" id="9776116at2"/>
<dbReference type="InterPro" id="IPR002881">
    <property type="entry name" value="DUF58"/>
</dbReference>
<dbReference type="EMBL" id="SLZQ01000004">
    <property type="protein sequence ID" value="TCS37387.1"/>
    <property type="molecule type" value="Genomic_DNA"/>
</dbReference>
<evidence type="ECO:0000313" key="3">
    <source>
        <dbReference type="EMBL" id="TCS37387.1"/>
    </source>
</evidence>
<keyword evidence="4" id="KW-1185">Reference proteome</keyword>
<dbReference type="Gene3D" id="3.40.50.410">
    <property type="entry name" value="von Willebrand factor, type A domain"/>
    <property type="match status" value="1"/>
</dbReference>
<dbReference type="AlphaFoldDB" id="A0A4R3HVU8"/>